<evidence type="ECO:0008006" key="3">
    <source>
        <dbReference type="Google" id="ProtNLM"/>
    </source>
</evidence>
<organism evidence="1 2">
    <name type="scientific">Candidatus Wallbacteria bacterium GWC2_49_35</name>
    <dbReference type="NCBI Taxonomy" id="1817813"/>
    <lineage>
        <taxon>Bacteria</taxon>
        <taxon>Candidatus Walliibacteriota</taxon>
    </lineage>
</organism>
<dbReference type="Gene3D" id="3.40.50.300">
    <property type="entry name" value="P-loop containing nucleotide triphosphate hydrolases"/>
    <property type="match status" value="1"/>
</dbReference>
<dbReference type="EMBL" id="MGFH01000121">
    <property type="protein sequence ID" value="OGM05171.1"/>
    <property type="molecule type" value="Genomic_DNA"/>
</dbReference>
<dbReference type="GO" id="GO:0006261">
    <property type="term" value="P:DNA-templated DNA replication"/>
    <property type="evidence" value="ECO:0007669"/>
    <property type="project" value="TreeGrafter"/>
</dbReference>
<dbReference type="Proteomes" id="UP000178735">
    <property type="component" value="Unassembled WGS sequence"/>
</dbReference>
<protein>
    <recommendedName>
        <fullName evidence="3">DNA polymerase III subunit delta</fullName>
    </recommendedName>
</protein>
<gene>
    <name evidence="1" type="ORF">A2008_07490</name>
</gene>
<dbReference type="PANTHER" id="PTHR11669:SF8">
    <property type="entry name" value="DNA POLYMERASE III SUBUNIT DELTA"/>
    <property type="match status" value="1"/>
</dbReference>
<reference evidence="1 2" key="1">
    <citation type="journal article" date="2016" name="Nat. Commun.">
        <title>Thousands of microbial genomes shed light on interconnected biogeochemical processes in an aquifer system.</title>
        <authorList>
            <person name="Anantharaman K."/>
            <person name="Brown C.T."/>
            <person name="Hug L.A."/>
            <person name="Sharon I."/>
            <person name="Castelle C.J."/>
            <person name="Probst A.J."/>
            <person name="Thomas B.C."/>
            <person name="Singh A."/>
            <person name="Wilkins M.J."/>
            <person name="Karaoz U."/>
            <person name="Brodie E.L."/>
            <person name="Williams K.H."/>
            <person name="Hubbard S.S."/>
            <person name="Banfield J.F."/>
        </authorList>
    </citation>
    <scope>NUCLEOTIDE SEQUENCE [LARGE SCALE GENOMIC DNA]</scope>
</reference>
<dbReference type="InterPro" id="IPR050238">
    <property type="entry name" value="DNA_Rep/Repair_Clamp_Loader"/>
</dbReference>
<dbReference type="SUPFAM" id="SSF52540">
    <property type="entry name" value="P-loop containing nucleoside triphosphate hydrolases"/>
    <property type="match status" value="1"/>
</dbReference>
<name>A0A1F7WQX1_9BACT</name>
<dbReference type="AlphaFoldDB" id="A0A1F7WQX1"/>
<dbReference type="STRING" id="1817813.A2008_07490"/>
<dbReference type="InterPro" id="IPR027417">
    <property type="entry name" value="P-loop_NTPase"/>
</dbReference>
<dbReference type="Pfam" id="PF13177">
    <property type="entry name" value="DNA_pol3_delta2"/>
    <property type="match status" value="1"/>
</dbReference>
<comment type="caution">
    <text evidence="1">The sequence shown here is derived from an EMBL/GenBank/DDBJ whole genome shotgun (WGS) entry which is preliminary data.</text>
</comment>
<proteinExistence type="predicted"/>
<evidence type="ECO:0000313" key="1">
    <source>
        <dbReference type="EMBL" id="OGM05171.1"/>
    </source>
</evidence>
<evidence type="ECO:0000313" key="2">
    <source>
        <dbReference type="Proteomes" id="UP000178735"/>
    </source>
</evidence>
<accession>A0A1F7WQX1</accession>
<sequence length="450" mass="49985">MGEFLTGAFIEKGICGHEDKLDLIRAAASRKSASHSFMFYGPKNTGKLSCARLMTLSLNCLSPADGLACFKCENCLKILRGRFEYLTSLNYKFGEIPIDDIRNRIIAPCMLKVPDSVRSVYIINDARFFNSESANCFLKTLEEPTANVVFILITSSPDSVLPTIRSRCQMVRFDAAAPEAVKAYARSVNGRMDDECLDVMIEAAGSIGAAVAAVTAPNAAGDSDALMAYLAKLGGDFTAHDAGALIKRVYDARIFSEESLGDFCSENILQLEELFDKIEHACLAKQYLRFMIVYSLLYLSKKGSRRDYQAVCHELSHRIDLFFQFIESFVTDYIAGFKNTIPAPLIKELTEKAKRETARNKRDEFLKIVSLTLAALEKLYVKKALPAAETSGGSAQAALERLRGKIAVSFSRESLEKIIETMMGGHYRDVAANINVELYLERYLMSVIEK</sequence>
<dbReference type="PANTHER" id="PTHR11669">
    <property type="entry name" value="REPLICATION FACTOR C / DNA POLYMERASE III GAMMA-TAU SUBUNIT"/>
    <property type="match status" value="1"/>
</dbReference>